<feature type="domain" description="OLD protein-like TOPRIM" evidence="2">
    <location>
        <begin position="363"/>
        <end position="428"/>
    </location>
</feature>
<dbReference type="STRING" id="1333662.LPB303_15545"/>
<dbReference type="Proteomes" id="UP000076923">
    <property type="component" value="Unassembled WGS sequence"/>
</dbReference>
<dbReference type="PANTHER" id="PTHR43581">
    <property type="entry name" value="ATP/GTP PHOSPHATASE"/>
    <property type="match status" value="1"/>
</dbReference>
<dbReference type="AlphaFoldDB" id="A0A176SZC8"/>
<comment type="caution">
    <text evidence="3">The sequence shown here is derived from an EMBL/GenBank/DDBJ whole genome shotgun (WGS) entry which is preliminary data.</text>
</comment>
<organism evidence="3 4">
    <name type="scientific">Polaribacter atrinae</name>
    <dbReference type="NCBI Taxonomy" id="1333662"/>
    <lineage>
        <taxon>Bacteria</taxon>
        <taxon>Pseudomonadati</taxon>
        <taxon>Bacteroidota</taxon>
        <taxon>Flavobacteriia</taxon>
        <taxon>Flavobacteriales</taxon>
        <taxon>Flavobacteriaceae</taxon>
    </lineage>
</organism>
<feature type="domain" description="ATPase AAA-type core" evidence="1">
    <location>
        <begin position="24"/>
        <end position="309"/>
    </location>
</feature>
<evidence type="ECO:0000259" key="2">
    <source>
        <dbReference type="Pfam" id="PF20469"/>
    </source>
</evidence>
<accession>A0A176SZC8</accession>
<dbReference type="InterPro" id="IPR027417">
    <property type="entry name" value="P-loop_NTPase"/>
</dbReference>
<dbReference type="Pfam" id="PF20469">
    <property type="entry name" value="OLD-like_TOPRIM"/>
    <property type="match status" value="1"/>
</dbReference>
<keyword evidence="4" id="KW-1185">Reference proteome</keyword>
<evidence type="ECO:0000259" key="1">
    <source>
        <dbReference type="Pfam" id="PF13304"/>
    </source>
</evidence>
<dbReference type="Gene3D" id="3.40.50.300">
    <property type="entry name" value="P-loop containing nucleotide triphosphate hydrolases"/>
    <property type="match status" value="1"/>
</dbReference>
<dbReference type="Pfam" id="PF13304">
    <property type="entry name" value="AAA_21"/>
    <property type="match status" value="1"/>
</dbReference>
<proteinExistence type="predicted"/>
<evidence type="ECO:0000313" key="3">
    <source>
        <dbReference type="EMBL" id="OAD40929.1"/>
    </source>
</evidence>
<dbReference type="InterPro" id="IPR051396">
    <property type="entry name" value="Bact_Antivir_Def_Nuclease"/>
</dbReference>
<gene>
    <name evidence="3" type="ORF">LPB303_15545</name>
</gene>
<dbReference type="PANTHER" id="PTHR43581:SF2">
    <property type="entry name" value="EXCINUCLEASE ATPASE SUBUNIT"/>
    <property type="match status" value="1"/>
</dbReference>
<dbReference type="EMBL" id="LVWE01000082">
    <property type="protein sequence ID" value="OAD40929.1"/>
    <property type="molecule type" value="Genomic_DNA"/>
</dbReference>
<evidence type="ECO:0000313" key="4">
    <source>
        <dbReference type="Proteomes" id="UP000076923"/>
    </source>
</evidence>
<sequence length="571" mass="66746">MKINKVEISKFRSIEKGEFNLTNLNAIVGQNNSGKSGIMRALNSFFNPNLELRFYNDGTNLFSTSYSVPRIIISFSNISQNSIFINYLINDIVKIKQEYNKKRKKLDYSILDVNKKYKVLTDDELKSLHTEIQFVLIPSERGLINNLENETGVLRNLFDKFFLENYSQRDTLTPKVKKAFEYFKDKALKKVSKGIESKYLAKRGFEITIDSKYPLSYELFINDLAIKISEGDRFFKLEECGSGIQSLVAISVYKYLAELSHSNFIIGIEEPEINLHPQAQKELIYSLVEESNNNDIQIVFTTHSTVLIDQLEHSDIILIRKIDCVKRKFKSIIKQLSNTFWDDYNLDKLKYNKFHRFRNSDFFFANHILVTESPVDSEVIRNLLLKDRINIEKNGVSVLELGGITSLKYAFYLIKELALPKTFVVDKDFFLPYSNGKKSTSRDSNGFFKYKDTFKSTKLIPELLPIKAKRDLIEKYFFSNHTKSLQLTPDFDLICMNYNLEMDLLSTSNGKNLTYSYLNIDEENRNSNYLFENRDERIKDLDVLLNIINNSEKRNLPYSMRYIIKRFENLK</sequence>
<dbReference type="SUPFAM" id="SSF52540">
    <property type="entry name" value="P-loop containing nucleoside triphosphate hydrolases"/>
    <property type="match status" value="1"/>
</dbReference>
<reference evidence="3 4" key="1">
    <citation type="submission" date="2016-02" db="EMBL/GenBank/DDBJ databases">
        <title>Draft genome sequence of Polaribacter atrinae KACC17473.</title>
        <authorList>
            <person name="Shin S.-K."/>
            <person name="Yi H."/>
        </authorList>
    </citation>
    <scope>NUCLEOTIDE SEQUENCE [LARGE SCALE GENOMIC DNA]</scope>
    <source>
        <strain evidence="3 4">KACC 17473</strain>
    </source>
</reference>
<dbReference type="InterPro" id="IPR003959">
    <property type="entry name" value="ATPase_AAA_core"/>
</dbReference>
<name>A0A176SZC8_9FLAO</name>
<dbReference type="RefSeq" id="WP_068452269.1">
    <property type="nucleotide sequence ID" value="NZ_CP150660.1"/>
</dbReference>
<protein>
    <submittedName>
        <fullName evidence="3">Uncharacterized protein</fullName>
    </submittedName>
</protein>
<dbReference type="InterPro" id="IPR034139">
    <property type="entry name" value="TOPRIM_OLD"/>
</dbReference>